<sequence>MSEPAGVGGKGPQLIGVLWFQMALSYFLIGLRLYTRAFIKGAIGVDDWCLITTALGSTMFTVFTTIACMHGMGQRHDDLPTSEFAKAMLYILTGQVFIALATGMGKVSVAMFLLRIVMKPWHRWFLWFCNITITIFSIFLAIVVFAQCTPTESIWNPVLADQRVCNISLTVVAISYCSYAATMDFVLAAFPWIALHGLNMKPKDRRTICLSLSLGVFAGICGIFRTSGLTSLSNAEDYLYSISDSVMWTVSEVTATIVCLTLPSLRPLYKKMRGEDFSSGGYQQHDDSAYKPNASFPLGSLRGQDNGQDDTSTQIESGVLTGKNDSDEAILLHESTMAKGNIIRTQEVKISYGEGNRS</sequence>
<dbReference type="InterPro" id="IPR049326">
    <property type="entry name" value="Rhodopsin_dom_fungi"/>
</dbReference>
<evidence type="ECO:0000256" key="1">
    <source>
        <dbReference type="ARBA" id="ARBA00004141"/>
    </source>
</evidence>
<dbReference type="EMBL" id="PXXK01000465">
    <property type="protein sequence ID" value="RFN44051.1"/>
    <property type="molecule type" value="Genomic_DNA"/>
</dbReference>
<feature type="transmembrane region" description="Helical" evidence="7">
    <location>
        <begin position="87"/>
        <end position="113"/>
    </location>
</feature>
<evidence type="ECO:0000256" key="2">
    <source>
        <dbReference type="ARBA" id="ARBA00022692"/>
    </source>
</evidence>
<comment type="subcellular location">
    <subcellularLocation>
        <location evidence="1">Membrane</location>
        <topology evidence="1">Multi-pass membrane protein</topology>
    </subcellularLocation>
</comment>
<feature type="transmembrane region" description="Helical" evidence="7">
    <location>
        <begin position="47"/>
        <end position="67"/>
    </location>
</feature>
<feature type="transmembrane region" description="Helical" evidence="7">
    <location>
        <begin position="167"/>
        <end position="195"/>
    </location>
</feature>
<evidence type="ECO:0000259" key="8">
    <source>
        <dbReference type="Pfam" id="PF20684"/>
    </source>
</evidence>
<organism evidence="9 10">
    <name type="scientific">Fusarium flagelliforme</name>
    <dbReference type="NCBI Taxonomy" id="2675880"/>
    <lineage>
        <taxon>Eukaryota</taxon>
        <taxon>Fungi</taxon>
        <taxon>Dikarya</taxon>
        <taxon>Ascomycota</taxon>
        <taxon>Pezizomycotina</taxon>
        <taxon>Sordariomycetes</taxon>
        <taxon>Hypocreomycetidae</taxon>
        <taxon>Hypocreales</taxon>
        <taxon>Nectriaceae</taxon>
        <taxon>Fusarium</taxon>
        <taxon>Fusarium incarnatum-equiseti species complex</taxon>
    </lineage>
</organism>
<dbReference type="Pfam" id="PF20684">
    <property type="entry name" value="Fung_rhodopsin"/>
    <property type="match status" value="1"/>
</dbReference>
<accession>A0A395M852</accession>
<dbReference type="AlphaFoldDB" id="A0A395M852"/>
<evidence type="ECO:0000256" key="3">
    <source>
        <dbReference type="ARBA" id="ARBA00022989"/>
    </source>
</evidence>
<evidence type="ECO:0000256" key="7">
    <source>
        <dbReference type="SAM" id="Phobius"/>
    </source>
</evidence>
<dbReference type="Proteomes" id="UP000265631">
    <property type="component" value="Unassembled WGS sequence"/>
</dbReference>
<gene>
    <name evidence="9" type="ORF">FIE12Z_11714</name>
</gene>
<evidence type="ECO:0000256" key="4">
    <source>
        <dbReference type="ARBA" id="ARBA00023136"/>
    </source>
</evidence>
<feature type="transmembrane region" description="Helical" evidence="7">
    <location>
        <begin position="14"/>
        <end position="35"/>
    </location>
</feature>
<keyword evidence="3 7" id="KW-1133">Transmembrane helix</keyword>
<feature type="transmembrane region" description="Helical" evidence="7">
    <location>
        <begin position="125"/>
        <end position="147"/>
    </location>
</feature>
<protein>
    <recommendedName>
        <fullName evidence="8">Rhodopsin domain-containing protein</fullName>
    </recommendedName>
</protein>
<reference evidence="9 10" key="1">
    <citation type="journal article" date="2018" name="PLoS Pathog.">
        <title>Evolution of structural diversity of trichothecenes, a family of toxins produced by plant pathogenic and entomopathogenic fungi.</title>
        <authorList>
            <person name="Proctor R.H."/>
            <person name="McCormick S.P."/>
            <person name="Kim H.S."/>
            <person name="Cardoza R.E."/>
            <person name="Stanley A.M."/>
            <person name="Lindo L."/>
            <person name="Kelly A."/>
            <person name="Brown D.W."/>
            <person name="Lee T."/>
            <person name="Vaughan M.M."/>
            <person name="Alexander N.J."/>
            <person name="Busman M."/>
            <person name="Gutierrez S."/>
        </authorList>
    </citation>
    <scope>NUCLEOTIDE SEQUENCE [LARGE SCALE GENOMIC DNA]</scope>
    <source>
        <strain evidence="9 10">NRRL 13405</strain>
    </source>
</reference>
<dbReference type="PANTHER" id="PTHR33048:SF93">
    <property type="entry name" value="INTEGRAL MEMBRANE PROTEIN"/>
    <property type="match status" value="1"/>
</dbReference>
<feature type="transmembrane region" description="Helical" evidence="7">
    <location>
        <begin position="246"/>
        <end position="265"/>
    </location>
</feature>
<evidence type="ECO:0000256" key="5">
    <source>
        <dbReference type="ARBA" id="ARBA00038359"/>
    </source>
</evidence>
<evidence type="ECO:0000313" key="9">
    <source>
        <dbReference type="EMBL" id="RFN44051.1"/>
    </source>
</evidence>
<dbReference type="GO" id="GO:0016020">
    <property type="term" value="C:membrane"/>
    <property type="evidence" value="ECO:0007669"/>
    <property type="project" value="UniProtKB-SubCell"/>
</dbReference>
<comment type="caution">
    <text evidence="9">The sequence shown here is derived from an EMBL/GenBank/DDBJ whole genome shotgun (WGS) entry which is preliminary data.</text>
</comment>
<keyword evidence="10" id="KW-1185">Reference proteome</keyword>
<keyword evidence="4 7" id="KW-0472">Membrane</keyword>
<dbReference type="PANTHER" id="PTHR33048">
    <property type="entry name" value="PTH11-LIKE INTEGRAL MEMBRANE PROTEIN (AFU_ORTHOLOGUE AFUA_5G11245)"/>
    <property type="match status" value="1"/>
</dbReference>
<keyword evidence="2 7" id="KW-0812">Transmembrane</keyword>
<feature type="transmembrane region" description="Helical" evidence="7">
    <location>
        <begin position="207"/>
        <end position="226"/>
    </location>
</feature>
<proteinExistence type="inferred from homology"/>
<comment type="similarity">
    <text evidence="5">Belongs to the SAT4 family.</text>
</comment>
<dbReference type="InterPro" id="IPR052337">
    <property type="entry name" value="SAT4-like"/>
</dbReference>
<evidence type="ECO:0000256" key="6">
    <source>
        <dbReference type="SAM" id="MobiDB-lite"/>
    </source>
</evidence>
<name>A0A395M852_9HYPO</name>
<feature type="domain" description="Rhodopsin" evidence="8">
    <location>
        <begin position="31"/>
        <end position="271"/>
    </location>
</feature>
<feature type="compositionally biased region" description="Polar residues" evidence="6">
    <location>
        <begin position="303"/>
        <end position="316"/>
    </location>
</feature>
<feature type="region of interest" description="Disordered" evidence="6">
    <location>
        <begin position="279"/>
        <end position="319"/>
    </location>
</feature>
<evidence type="ECO:0000313" key="10">
    <source>
        <dbReference type="Proteomes" id="UP000265631"/>
    </source>
</evidence>